<keyword evidence="3" id="KW-1133">Transmembrane helix</keyword>
<dbReference type="STRING" id="1855383.SAMN05216548_104107"/>
<protein>
    <submittedName>
        <fullName evidence="4">Capsular polysaccharide transport system permease protein</fullName>
    </submittedName>
</protein>
<dbReference type="GO" id="GO:0005886">
    <property type="term" value="C:plasma membrane"/>
    <property type="evidence" value="ECO:0007669"/>
    <property type="project" value="TreeGrafter"/>
</dbReference>
<feature type="region of interest" description="Disordered" evidence="2">
    <location>
        <begin position="1"/>
        <end position="76"/>
    </location>
</feature>
<dbReference type="GO" id="GO:0004713">
    <property type="term" value="F:protein tyrosine kinase activity"/>
    <property type="evidence" value="ECO:0007669"/>
    <property type="project" value="TreeGrafter"/>
</dbReference>
<dbReference type="Proteomes" id="UP000199647">
    <property type="component" value="Unassembled WGS sequence"/>
</dbReference>
<keyword evidence="1" id="KW-0175">Coiled coil</keyword>
<dbReference type="PANTHER" id="PTHR32309">
    <property type="entry name" value="TYROSINE-PROTEIN KINASE"/>
    <property type="match status" value="1"/>
</dbReference>
<feature type="transmembrane region" description="Helical" evidence="3">
    <location>
        <begin position="114"/>
        <end position="136"/>
    </location>
</feature>
<organism evidence="4 5">
    <name type="scientific">Faunimonas pinastri</name>
    <dbReference type="NCBI Taxonomy" id="1855383"/>
    <lineage>
        <taxon>Bacteria</taxon>
        <taxon>Pseudomonadati</taxon>
        <taxon>Pseudomonadota</taxon>
        <taxon>Alphaproteobacteria</taxon>
        <taxon>Hyphomicrobiales</taxon>
        <taxon>Afifellaceae</taxon>
        <taxon>Faunimonas</taxon>
    </lineage>
</organism>
<keyword evidence="3" id="KW-0472">Membrane</keyword>
<dbReference type="InterPro" id="IPR050445">
    <property type="entry name" value="Bact_polysacc_biosynth/exp"/>
</dbReference>
<feature type="coiled-coil region" evidence="1">
    <location>
        <begin position="279"/>
        <end position="380"/>
    </location>
</feature>
<evidence type="ECO:0000313" key="5">
    <source>
        <dbReference type="Proteomes" id="UP000199647"/>
    </source>
</evidence>
<name>A0A1H9FFX5_9HYPH</name>
<feature type="transmembrane region" description="Helical" evidence="3">
    <location>
        <begin position="451"/>
        <end position="472"/>
    </location>
</feature>
<keyword evidence="3" id="KW-0812">Transmembrane</keyword>
<dbReference type="EMBL" id="FOFG01000004">
    <property type="protein sequence ID" value="SEQ36830.1"/>
    <property type="molecule type" value="Genomic_DNA"/>
</dbReference>
<feature type="compositionally biased region" description="Basic and acidic residues" evidence="2">
    <location>
        <begin position="18"/>
        <end position="38"/>
    </location>
</feature>
<sequence>MVTVPEADHSQGIGDRGFAARESAESYREGYAAEDRPGQDAPGEQESSGAAAETAALRRAVARTEPLPAPLPPLRSEVWPDWKPQNPPAVPQVQQQRIPDLPSLPRIQERRTGAIALSFAVFVLLPILLTALYSFFIASKEYVSEFRFSVTDTSASSGSGSLQTLATVIGGGGSSAGGSQQNYIVTDFLTSRQAVDELEKRIHIRELYSGDVGDRFSRFDDSRSMEDFVAYWKRMISASFDPVTGIANARVKAFRPQDAQLIARTLVTLSEELINDLALRSQKDAVRFAEQEVQRAQDRMQTAKAAMDAYRNTEGVIDPNSNLVSSNIDLAKTLRANLSALQTQLATLTRQHLDASSPAVQTVQTRINATRDQLASIERQVGNNRGGSESLTRVVSQYEKLDMDRQYAQTMLVSTMQALDQARANAAAQHLYLTPYVQPALPESASYPRPFLATMRTAMIAACLWFIGLVLVRAIRDHAR</sequence>
<evidence type="ECO:0000256" key="3">
    <source>
        <dbReference type="SAM" id="Phobius"/>
    </source>
</evidence>
<dbReference type="AlphaFoldDB" id="A0A1H9FFX5"/>
<evidence type="ECO:0000256" key="1">
    <source>
        <dbReference type="SAM" id="Coils"/>
    </source>
</evidence>
<proteinExistence type="predicted"/>
<evidence type="ECO:0000313" key="4">
    <source>
        <dbReference type="EMBL" id="SEQ36830.1"/>
    </source>
</evidence>
<accession>A0A1H9FFX5</accession>
<feature type="compositionally biased region" description="Low complexity" evidence="2">
    <location>
        <begin position="50"/>
        <end position="65"/>
    </location>
</feature>
<reference evidence="4 5" key="1">
    <citation type="submission" date="2016-10" db="EMBL/GenBank/DDBJ databases">
        <authorList>
            <person name="de Groot N.N."/>
        </authorList>
    </citation>
    <scope>NUCLEOTIDE SEQUENCE [LARGE SCALE GENOMIC DNA]</scope>
    <source>
        <strain evidence="4 5">A52C2</strain>
    </source>
</reference>
<keyword evidence="5" id="KW-1185">Reference proteome</keyword>
<evidence type="ECO:0000256" key="2">
    <source>
        <dbReference type="SAM" id="MobiDB-lite"/>
    </source>
</evidence>
<dbReference type="PANTHER" id="PTHR32309:SF13">
    <property type="entry name" value="FERRIC ENTEROBACTIN TRANSPORT PROTEIN FEPE"/>
    <property type="match status" value="1"/>
</dbReference>
<gene>
    <name evidence="4" type="ORF">SAMN05216548_104107</name>
</gene>